<sequence length="93" mass="10745">MSEPVISYRYTVFSEGHYCYGYEGNSLLTSLQEAIDSARETIDYRDDGKFTITFTVVIKDKRTQHFYDLPIDTIISNTNWLSTHLHKEDPTSG</sequence>
<proteinExistence type="predicted"/>
<accession>A0A6C0JWB4</accession>
<reference evidence="1" key="1">
    <citation type="journal article" date="2020" name="Nature">
        <title>Giant virus diversity and host interactions through global metagenomics.</title>
        <authorList>
            <person name="Schulz F."/>
            <person name="Roux S."/>
            <person name="Paez-Espino D."/>
            <person name="Jungbluth S."/>
            <person name="Walsh D.A."/>
            <person name="Denef V.J."/>
            <person name="McMahon K.D."/>
            <person name="Konstantinidis K.T."/>
            <person name="Eloe-Fadrosh E.A."/>
            <person name="Kyrpides N.C."/>
            <person name="Woyke T."/>
        </authorList>
    </citation>
    <scope>NUCLEOTIDE SEQUENCE</scope>
    <source>
        <strain evidence="1">GVMAG-S-1062768-28</strain>
    </source>
</reference>
<dbReference type="AlphaFoldDB" id="A0A6C0JWB4"/>
<dbReference type="EMBL" id="MN740694">
    <property type="protein sequence ID" value="QHU08014.1"/>
    <property type="molecule type" value="Genomic_DNA"/>
</dbReference>
<protein>
    <submittedName>
        <fullName evidence="1">Uncharacterized protein</fullName>
    </submittedName>
</protein>
<evidence type="ECO:0000313" key="1">
    <source>
        <dbReference type="EMBL" id="QHU08014.1"/>
    </source>
</evidence>
<name>A0A6C0JWB4_9ZZZZ</name>
<organism evidence="1">
    <name type="scientific">viral metagenome</name>
    <dbReference type="NCBI Taxonomy" id="1070528"/>
    <lineage>
        <taxon>unclassified sequences</taxon>
        <taxon>metagenomes</taxon>
        <taxon>organismal metagenomes</taxon>
    </lineage>
</organism>